<dbReference type="CDD" id="cd22554">
    <property type="entry name" value="Slr4-like"/>
    <property type="match status" value="1"/>
</dbReference>
<proteinExistence type="predicted"/>
<gene>
    <name evidence="2" type="ORF">DXX94_05620</name>
</gene>
<name>A0A3E0U1Y0_9GAMM</name>
<sequence length="433" mass="44428">MFKKTLIAAAVATTASFGAAASTVSVTADQAVGVEYAQGIKVIEAQDITVALGRDYAAGDIITVTVSGATIVTEDEDEDDIVLDDPNGKLEFLGYKDNAVRYLVTEAIEEADAEATFVVEGLMLNIASAAAKGAVKVSAAGRVDTVDGAIDVDASKSVTAYNFVTELSSEVTTKFDGVIDVNEQRLEFTENGTADTLTITNTVAATDLGVTTGDATYTVYGDFSFLDADGDGELGGDDDGTVTIDGEDAKVADDFLSVSLETDFAPTTAGSATVDVVVTGPEDVVIPDQSFMASTTVDYTVSSAADADEFTATTLDKAAAGSWTLNGAKAHVALMYVGPNYAQAVTVSNTSTQTGGVDVTVYVGGDAVTFEGVATAQAEGVTDISVAVRKAIADAGITDGVVSFDVVVNTPSASTEIKALYFTKSDADRVLTK</sequence>
<protein>
    <submittedName>
        <fullName evidence="2">Uncharacterized protein</fullName>
    </submittedName>
</protein>
<dbReference type="RefSeq" id="WP_116014431.1">
    <property type="nucleotide sequence ID" value="NZ_QUOT01000001.1"/>
</dbReference>
<dbReference type="AlphaFoldDB" id="A0A3E0U1Y0"/>
<comment type="caution">
    <text evidence="2">The sequence shown here is derived from an EMBL/GenBank/DDBJ whole genome shotgun (WGS) entry which is preliminary data.</text>
</comment>
<dbReference type="InterPro" id="IPR045689">
    <property type="entry name" value="Slr4"/>
</dbReference>
<evidence type="ECO:0000313" key="2">
    <source>
        <dbReference type="EMBL" id="REL30225.1"/>
    </source>
</evidence>
<keyword evidence="3" id="KW-1185">Reference proteome</keyword>
<keyword evidence="1" id="KW-0732">Signal</keyword>
<accession>A0A3E0U1Y0</accession>
<feature type="chain" id="PRO_5017715494" evidence="1">
    <location>
        <begin position="22"/>
        <end position="433"/>
    </location>
</feature>
<evidence type="ECO:0000313" key="3">
    <source>
        <dbReference type="Proteomes" id="UP000256899"/>
    </source>
</evidence>
<reference evidence="3" key="1">
    <citation type="submission" date="2018-08" db="EMBL/GenBank/DDBJ databases">
        <title>Thalassotalea euphylliae genome.</title>
        <authorList>
            <person name="Summers S."/>
            <person name="Rice S.A."/>
            <person name="Freckelton M.L."/>
            <person name="Nedved B.T."/>
            <person name="Hadfield M.G."/>
        </authorList>
    </citation>
    <scope>NUCLEOTIDE SEQUENCE [LARGE SCALE GENOMIC DNA]</scope>
    <source>
        <strain evidence="3">H3</strain>
    </source>
</reference>
<organism evidence="2 3">
    <name type="scientific">Thalassotalea euphylliae</name>
    <dbReference type="NCBI Taxonomy" id="1655234"/>
    <lineage>
        <taxon>Bacteria</taxon>
        <taxon>Pseudomonadati</taxon>
        <taxon>Pseudomonadota</taxon>
        <taxon>Gammaproteobacteria</taxon>
        <taxon>Alteromonadales</taxon>
        <taxon>Colwelliaceae</taxon>
        <taxon>Thalassotalea</taxon>
    </lineage>
</organism>
<dbReference type="Proteomes" id="UP000256899">
    <property type="component" value="Unassembled WGS sequence"/>
</dbReference>
<dbReference type="Pfam" id="PF19526">
    <property type="entry name" value="Slr4"/>
    <property type="match status" value="1"/>
</dbReference>
<dbReference type="EMBL" id="QUOT01000001">
    <property type="protein sequence ID" value="REL30225.1"/>
    <property type="molecule type" value="Genomic_DNA"/>
</dbReference>
<evidence type="ECO:0000256" key="1">
    <source>
        <dbReference type="SAM" id="SignalP"/>
    </source>
</evidence>
<feature type="signal peptide" evidence="1">
    <location>
        <begin position="1"/>
        <end position="21"/>
    </location>
</feature>